<keyword evidence="7 11" id="KW-0067">ATP-binding</keyword>
<dbReference type="Pfam" id="PF13481">
    <property type="entry name" value="AAA_25"/>
    <property type="match status" value="1"/>
</dbReference>
<evidence type="ECO:0000256" key="10">
    <source>
        <dbReference type="ARBA" id="ARBA00023204"/>
    </source>
</evidence>
<dbReference type="SUPFAM" id="SSF54211">
    <property type="entry name" value="Ribosomal protein S5 domain 2-like"/>
    <property type="match status" value="1"/>
</dbReference>
<keyword evidence="2 11" id="KW-0547">Nucleotide-binding</keyword>
<dbReference type="CDD" id="cd01121">
    <property type="entry name" value="RadA_SMS_N"/>
    <property type="match status" value="1"/>
</dbReference>
<gene>
    <name evidence="11 15" type="primary">radA</name>
    <name evidence="15" type="ORF">ACKQTC_04270</name>
</gene>
<dbReference type="Gene3D" id="3.30.230.10">
    <property type="match status" value="1"/>
</dbReference>
<comment type="similarity">
    <text evidence="11 13">Belongs to the RecA family. RadA subfamily.</text>
</comment>
<evidence type="ECO:0000256" key="2">
    <source>
        <dbReference type="ARBA" id="ARBA00022741"/>
    </source>
</evidence>
<dbReference type="PRINTS" id="PR01874">
    <property type="entry name" value="DNAREPAIRADA"/>
</dbReference>
<dbReference type="InterPro" id="IPR020588">
    <property type="entry name" value="RecA_ATP-bd"/>
</dbReference>
<evidence type="ECO:0000256" key="11">
    <source>
        <dbReference type="HAMAP-Rule" id="MF_01498"/>
    </source>
</evidence>
<dbReference type="Proteomes" id="UP001631949">
    <property type="component" value="Unassembled WGS sequence"/>
</dbReference>
<dbReference type="InterPro" id="IPR027417">
    <property type="entry name" value="P-loop_NTPase"/>
</dbReference>
<evidence type="ECO:0000256" key="1">
    <source>
        <dbReference type="ARBA" id="ARBA00022723"/>
    </source>
</evidence>
<feature type="region of interest" description="Lon-protease-like" evidence="11">
    <location>
        <begin position="357"/>
        <end position="460"/>
    </location>
</feature>
<evidence type="ECO:0000256" key="12">
    <source>
        <dbReference type="NCBIfam" id="TIGR00416"/>
    </source>
</evidence>
<accession>A0ABW9H095</accession>
<dbReference type="Pfam" id="PF18073">
    <property type="entry name" value="Zn_ribbon_LapB"/>
    <property type="match status" value="1"/>
</dbReference>
<feature type="short sequence motif" description="RadA KNRFG motif" evidence="11">
    <location>
        <begin position="258"/>
        <end position="262"/>
    </location>
</feature>
<feature type="domain" description="RecA family profile 1" evidence="14">
    <location>
        <begin position="73"/>
        <end position="221"/>
    </location>
</feature>
<evidence type="ECO:0000259" key="14">
    <source>
        <dbReference type="PROSITE" id="PS50162"/>
    </source>
</evidence>
<evidence type="ECO:0000313" key="16">
    <source>
        <dbReference type="Proteomes" id="UP001631949"/>
    </source>
</evidence>
<dbReference type="PROSITE" id="PS50162">
    <property type="entry name" value="RECA_2"/>
    <property type="match status" value="1"/>
</dbReference>
<comment type="function">
    <text evidence="13">DNA-dependent ATPase involved in processing of recombination intermediates, plays a role in repairing DNA breaks. Stimulates the branch migration of RecA-mediated strand transfer reactions, allowing the 3' invading strand to extend heteroduplex DNA faster. Binds ssDNA in the presence of ADP but not other nucleotides, has ATPase activity that is stimulated by ssDNA and various branched DNA structures, but inhibited by SSB. Does not have RecA's homology-searching function.</text>
</comment>
<dbReference type="RefSeq" id="WP_408977194.1">
    <property type="nucleotide sequence ID" value="NZ_JBJUVG010000004.1"/>
</dbReference>
<evidence type="ECO:0000256" key="3">
    <source>
        <dbReference type="ARBA" id="ARBA00022763"/>
    </source>
</evidence>
<dbReference type="PANTHER" id="PTHR32472">
    <property type="entry name" value="DNA REPAIR PROTEIN RADA"/>
    <property type="match status" value="1"/>
</dbReference>
<keyword evidence="1 11" id="KW-0479">Metal-binding</keyword>
<evidence type="ECO:0000256" key="8">
    <source>
        <dbReference type="ARBA" id="ARBA00023016"/>
    </source>
</evidence>
<comment type="caution">
    <text evidence="15">The sequence shown here is derived from an EMBL/GenBank/DDBJ whole genome shotgun (WGS) entry which is preliminary data.</text>
</comment>
<dbReference type="InterPro" id="IPR003593">
    <property type="entry name" value="AAA+_ATPase"/>
</dbReference>
<evidence type="ECO:0000313" key="15">
    <source>
        <dbReference type="EMBL" id="MFM9413576.1"/>
    </source>
</evidence>
<dbReference type="InterPro" id="IPR004504">
    <property type="entry name" value="DNA_repair_RadA"/>
</dbReference>
<keyword evidence="8 11" id="KW-0346">Stress response</keyword>
<protein>
    <recommendedName>
        <fullName evidence="11 12">DNA repair protein RadA</fullName>
    </recommendedName>
</protein>
<name>A0ABW9H095_9FIRM</name>
<evidence type="ECO:0000256" key="7">
    <source>
        <dbReference type="ARBA" id="ARBA00022840"/>
    </source>
</evidence>
<evidence type="ECO:0000256" key="4">
    <source>
        <dbReference type="ARBA" id="ARBA00022771"/>
    </source>
</evidence>
<dbReference type="SMART" id="SM00382">
    <property type="entry name" value="AAA"/>
    <property type="match status" value="1"/>
</dbReference>
<dbReference type="PANTHER" id="PTHR32472:SF10">
    <property type="entry name" value="DNA REPAIR PROTEIN RADA-LIKE PROTEIN"/>
    <property type="match status" value="1"/>
</dbReference>
<proteinExistence type="inferred from homology"/>
<organism evidence="15 16">
    <name type="scientific">Peptococcus simiae</name>
    <dbReference type="NCBI Taxonomy" id="1643805"/>
    <lineage>
        <taxon>Bacteria</taxon>
        <taxon>Bacillati</taxon>
        <taxon>Bacillota</taxon>
        <taxon>Clostridia</taxon>
        <taxon>Eubacteriales</taxon>
        <taxon>Peptococcaceae</taxon>
        <taxon>Peptococcus</taxon>
    </lineage>
</organism>
<evidence type="ECO:0000256" key="6">
    <source>
        <dbReference type="ARBA" id="ARBA00022833"/>
    </source>
</evidence>
<sequence>MAKRKSIYVCQECGHHSPQWLGKCPGCGAWDSLVEEVPVAAPTKNQAARLTPPGLGTDRAPQAEPLSAIDSSQLARIGTGSQELDRVLGGGLVPGALILLAGDPGIGKSTLTMQLMAGVHLDGPVLYISGEESRGQIKSRANRLGADGDKIYLLTANQMDLIEDYIDRIQPKLIVLDSVQTVYDPELTSALGTVSQLRQVATRSMGWAKGRGIPTVLIGHVTKDGSVAGPRVMEHMVDAVLYFEGDRHSQYRILRAFKNRFGASHEIGLFDMTRAGLAEVPNPSAAFLAERPKNAAGSAVTATMEGNRPILLEVQALVASTVFGYPQRKTTGVDNARALMLMAVLEKRLGLALSKEDVYLNVVGGLRIGEPAADLGIALAIVSAFDNRPLPEDVLFLAEVGLTGELRRVSQLSRRLQEAAQMGFRRAVVAAGSRVDDVDIELISCNKLSQAVEKVWGVLI</sequence>
<keyword evidence="9 11" id="KW-0238">DNA-binding</keyword>
<keyword evidence="3 11" id="KW-0227">DNA damage</keyword>
<comment type="domain">
    <text evidence="11">The middle region has homology to RecA with ATPase motifs including the RadA KNRFG motif, while the C-terminus is homologous to Lon protease.</text>
</comment>
<dbReference type="NCBIfam" id="TIGR00416">
    <property type="entry name" value="sms"/>
    <property type="match status" value="1"/>
</dbReference>
<keyword evidence="6 13" id="KW-0862">Zinc</keyword>
<keyword evidence="10 11" id="KW-0234">DNA repair</keyword>
<feature type="binding site" evidence="11">
    <location>
        <begin position="102"/>
        <end position="109"/>
    </location>
    <ligand>
        <name>ATP</name>
        <dbReference type="ChEBI" id="CHEBI:30616"/>
    </ligand>
</feature>
<dbReference type="HAMAP" id="MF_01498">
    <property type="entry name" value="RadA_bact"/>
    <property type="match status" value="1"/>
</dbReference>
<dbReference type="InterPro" id="IPR014721">
    <property type="entry name" value="Ribsml_uS5_D2-typ_fold_subgr"/>
</dbReference>
<dbReference type="SUPFAM" id="SSF52540">
    <property type="entry name" value="P-loop containing nucleoside triphosphate hydrolases"/>
    <property type="match status" value="1"/>
</dbReference>
<dbReference type="Gene3D" id="3.40.50.300">
    <property type="entry name" value="P-loop containing nucleotide triphosphate hydrolases"/>
    <property type="match status" value="1"/>
</dbReference>
<evidence type="ECO:0000256" key="13">
    <source>
        <dbReference type="RuleBase" id="RU003555"/>
    </source>
</evidence>
<comment type="function">
    <text evidence="11">Plays a role in repairing double-strand DNA breaks, probably involving stabilizing or processing branched DNA or blocked replication forks.</text>
</comment>
<keyword evidence="5" id="KW-0378">Hydrolase</keyword>
<evidence type="ECO:0000256" key="9">
    <source>
        <dbReference type="ARBA" id="ARBA00023125"/>
    </source>
</evidence>
<reference evidence="15 16" key="1">
    <citation type="journal article" date="2016" name="Int. J. Syst. Evol. Microbiol.">
        <title>Peptococcus simiae sp. nov., isolated from rhesus macaque faeces and emended description of the genus Peptococcus.</title>
        <authorList>
            <person name="Shkoporov A.N."/>
            <person name="Efimov B.A."/>
            <person name="Kondova I."/>
            <person name="Ouwerling B."/>
            <person name="Chaplin A.V."/>
            <person name="Shcherbakova V.A."/>
            <person name="Langermans J.A.M."/>
        </authorList>
    </citation>
    <scope>NUCLEOTIDE SEQUENCE [LARGE SCALE GENOMIC DNA]</scope>
    <source>
        <strain evidence="15 16">M108</strain>
    </source>
</reference>
<evidence type="ECO:0000256" key="5">
    <source>
        <dbReference type="ARBA" id="ARBA00022801"/>
    </source>
</evidence>
<keyword evidence="4 13" id="KW-0863">Zinc-finger</keyword>
<dbReference type="InterPro" id="IPR041166">
    <property type="entry name" value="Rubredoxin_2"/>
</dbReference>
<keyword evidence="16" id="KW-1185">Reference proteome</keyword>
<dbReference type="EMBL" id="JBJUVG010000004">
    <property type="protein sequence ID" value="MFM9413576.1"/>
    <property type="molecule type" value="Genomic_DNA"/>
</dbReference>
<dbReference type="Pfam" id="PF13541">
    <property type="entry name" value="ChlI"/>
    <property type="match status" value="1"/>
</dbReference>
<dbReference type="InterPro" id="IPR020568">
    <property type="entry name" value="Ribosomal_Su5_D2-typ_SF"/>
</dbReference>